<protein>
    <submittedName>
        <fullName evidence="3">Uncharacterized protein</fullName>
    </submittedName>
</protein>
<keyword evidence="4" id="KW-1185">Reference proteome</keyword>
<name>H0QVU0_9ACTN</name>
<evidence type="ECO:0000256" key="1">
    <source>
        <dbReference type="SAM" id="MobiDB-lite"/>
    </source>
</evidence>
<dbReference type="AlphaFoldDB" id="H0QVU0"/>
<reference evidence="3 4" key="1">
    <citation type="submission" date="2011-12" db="EMBL/GenBank/DDBJ databases">
        <title>Whole genome shotgun sequence of Gordonia effusa NBRC 100432.</title>
        <authorList>
            <person name="Yoshida I."/>
            <person name="Takarada H."/>
            <person name="Hosoyama A."/>
            <person name="Tsuchikane K."/>
            <person name="Katsumata H."/>
            <person name="Yamazaki S."/>
            <person name="Fujita N."/>
        </authorList>
    </citation>
    <scope>NUCLEOTIDE SEQUENCE [LARGE SCALE GENOMIC DNA]</scope>
    <source>
        <strain evidence="3 4">NBRC 100432</strain>
    </source>
</reference>
<gene>
    <name evidence="3" type="ORF">GOEFS_017_00570</name>
</gene>
<dbReference type="EMBL" id="BAEH01000017">
    <property type="protein sequence ID" value="GAB16941.1"/>
    <property type="molecule type" value="Genomic_DNA"/>
</dbReference>
<keyword evidence="2" id="KW-0812">Transmembrane</keyword>
<evidence type="ECO:0000313" key="3">
    <source>
        <dbReference type="EMBL" id="GAB16941.1"/>
    </source>
</evidence>
<feature type="transmembrane region" description="Helical" evidence="2">
    <location>
        <begin position="72"/>
        <end position="90"/>
    </location>
</feature>
<dbReference type="STRING" id="1077974.GOEFS_017_00570"/>
<dbReference type="eggNOG" id="COG1732">
    <property type="taxonomic scope" value="Bacteria"/>
</dbReference>
<proteinExistence type="predicted"/>
<evidence type="ECO:0000256" key="2">
    <source>
        <dbReference type="SAM" id="Phobius"/>
    </source>
</evidence>
<comment type="caution">
    <text evidence="3">The sequence shown here is derived from an EMBL/GenBank/DDBJ whole genome shotgun (WGS) entry which is preliminary data.</text>
</comment>
<keyword evidence="2" id="KW-0472">Membrane</keyword>
<feature type="compositionally biased region" description="Polar residues" evidence="1">
    <location>
        <begin position="207"/>
        <end position="221"/>
    </location>
</feature>
<sequence length="290" mass="30602">MRLVPGYEVATNDRGGTAAPSRVHEYWVSTAQLQMVLADKRYQMPAAPERGVRTRYLRVVQVNRMPYPRRSATWLATAVAVVLALGAVGGCTVQTTPSEARTLVVGASSDPALTMAAHIYRAALAAAGSAVSRDIVIADDSRQLTAMGQTERDLFPAFTGELLASLVPPGFEEDAAKVTSATASDFDSTYVALNKALPQGVSLADPTSVTKSGLTGAASDTDTLDKPAGPSQQLVPVYRSAALSREQVKTINKVAGELTADDLLALTHESEKTDPATVAARWVVTHGLTH</sequence>
<dbReference type="SUPFAM" id="SSF53850">
    <property type="entry name" value="Periplasmic binding protein-like II"/>
    <property type="match status" value="1"/>
</dbReference>
<dbReference type="Gene3D" id="3.40.190.10">
    <property type="entry name" value="Periplasmic binding protein-like II"/>
    <property type="match status" value="1"/>
</dbReference>
<accession>H0QVU0</accession>
<dbReference type="Proteomes" id="UP000035034">
    <property type="component" value="Unassembled WGS sequence"/>
</dbReference>
<keyword evidence="2" id="KW-1133">Transmembrane helix</keyword>
<evidence type="ECO:0000313" key="4">
    <source>
        <dbReference type="Proteomes" id="UP000035034"/>
    </source>
</evidence>
<feature type="region of interest" description="Disordered" evidence="1">
    <location>
        <begin position="207"/>
        <end position="230"/>
    </location>
</feature>
<organism evidence="3 4">
    <name type="scientific">Gordonia effusa NBRC 100432</name>
    <dbReference type="NCBI Taxonomy" id="1077974"/>
    <lineage>
        <taxon>Bacteria</taxon>
        <taxon>Bacillati</taxon>
        <taxon>Actinomycetota</taxon>
        <taxon>Actinomycetes</taxon>
        <taxon>Mycobacteriales</taxon>
        <taxon>Gordoniaceae</taxon>
        <taxon>Gordonia</taxon>
    </lineage>
</organism>